<dbReference type="InterPro" id="IPR001763">
    <property type="entry name" value="Rhodanese-like_dom"/>
</dbReference>
<dbReference type="CDD" id="cd00158">
    <property type="entry name" value="RHOD"/>
    <property type="match status" value="1"/>
</dbReference>
<comment type="caution">
    <text evidence="3">The sequence shown here is derived from an EMBL/GenBank/DDBJ whole genome shotgun (WGS) entry which is preliminary data.</text>
</comment>
<evidence type="ECO:0000256" key="1">
    <source>
        <dbReference type="SAM" id="SignalP"/>
    </source>
</evidence>
<protein>
    <submittedName>
        <fullName evidence="3">Phage shock protein E</fullName>
    </submittedName>
</protein>
<evidence type="ECO:0000313" key="3">
    <source>
        <dbReference type="EMBL" id="RBP51405.1"/>
    </source>
</evidence>
<proteinExistence type="predicted"/>
<dbReference type="FunCoup" id="A0A395JLV2">
    <property type="interactions" value="43"/>
</dbReference>
<dbReference type="Gene3D" id="3.40.250.10">
    <property type="entry name" value="Rhodanese-like domain"/>
    <property type="match status" value="1"/>
</dbReference>
<dbReference type="PROSITE" id="PS50206">
    <property type="entry name" value="RHODANESE_3"/>
    <property type="match status" value="1"/>
</dbReference>
<evidence type="ECO:0000313" key="4">
    <source>
        <dbReference type="Proteomes" id="UP000253083"/>
    </source>
</evidence>
<sequence>MNITQKIVLIAVALLISGNVAAQQSPEYVDVRSWAEHQLDSIDGDLRIPMSDVVSGIQQKFPDKATPIRLYCAVGGRASKAAQQLRSVGYTDVTSVGGIDDARAIRQLAEE</sequence>
<dbReference type="OrthoDB" id="9814704at2"/>
<reference evidence="3 4" key="1">
    <citation type="submission" date="2018-06" db="EMBL/GenBank/DDBJ databases">
        <title>Genomic Encyclopedia of Type Strains, Phase IV (KMG-IV): sequencing the most valuable type-strain genomes for metagenomic binning, comparative biology and taxonomic classification.</title>
        <authorList>
            <person name="Goeker M."/>
        </authorList>
    </citation>
    <scope>NUCLEOTIDE SEQUENCE [LARGE SCALE GENOMIC DNA]</scope>
    <source>
        <strain evidence="3 4">DSM 24032</strain>
    </source>
</reference>
<feature type="domain" description="Rhodanese" evidence="2">
    <location>
        <begin position="22"/>
        <end position="110"/>
    </location>
</feature>
<dbReference type="SMART" id="SM00450">
    <property type="entry name" value="RHOD"/>
    <property type="match status" value="1"/>
</dbReference>
<feature type="chain" id="PRO_5017306761" evidence="1">
    <location>
        <begin position="23"/>
        <end position="111"/>
    </location>
</feature>
<dbReference type="InParanoid" id="A0A395JLV2"/>
<dbReference type="Proteomes" id="UP000253083">
    <property type="component" value="Unassembled WGS sequence"/>
</dbReference>
<evidence type="ECO:0000259" key="2">
    <source>
        <dbReference type="PROSITE" id="PS50206"/>
    </source>
</evidence>
<dbReference type="AlphaFoldDB" id="A0A395JLV2"/>
<dbReference type="RefSeq" id="WP_113954175.1">
    <property type="nucleotide sequence ID" value="NZ_QNRT01000002.1"/>
</dbReference>
<accession>A0A395JLV2</accession>
<dbReference type="EMBL" id="QNRT01000002">
    <property type="protein sequence ID" value="RBP51405.1"/>
    <property type="molecule type" value="Genomic_DNA"/>
</dbReference>
<dbReference type="SUPFAM" id="SSF52821">
    <property type="entry name" value="Rhodanese/Cell cycle control phosphatase"/>
    <property type="match status" value="1"/>
</dbReference>
<organism evidence="3 4">
    <name type="scientific">Arenicella xantha</name>
    <dbReference type="NCBI Taxonomy" id="644221"/>
    <lineage>
        <taxon>Bacteria</taxon>
        <taxon>Pseudomonadati</taxon>
        <taxon>Pseudomonadota</taxon>
        <taxon>Gammaproteobacteria</taxon>
        <taxon>Arenicellales</taxon>
        <taxon>Arenicellaceae</taxon>
        <taxon>Arenicella</taxon>
    </lineage>
</organism>
<feature type="signal peptide" evidence="1">
    <location>
        <begin position="1"/>
        <end position="22"/>
    </location>
</feature>
<name>A0A395JLV2_9GAMM</name>
<dbReference type="InterPro" id="IPR036873">
    <property type="entry name" value="Rhodanese-like_dom_sf"/>
</dbReference>
<dbReference type="Pfam" id="PF00581">
    <property type="entry name" value="Rhodanese"/>
    <property type="match status" value="1"/>
</dbReference>
<keyword evidence="4" id="KW-1185">Reference proteome</keyword>
<keyword evidence="1" id="KW-0732">Signal</keyword>
<gene>
    <name evidence="3" type="ORF">DFR28_102828</name>
</gene>